<dbReference type="EMBL" id="JBBKZV010000019">
    <property type="protein sequence ID" value="MEJ8825052.1"/>
    <property type="molecule type" value="Genomic_DNA"/>
</dbReference>
<sequence>MSPVADPRAPDLPDLIVVNAFNEIQHLVHERVDPATRRIALAMLPAMHALKLSIDDCERLKTFFVCWTDWFTPENCKADDPEFQPLAIPAGIEKITATNAKALQSMINETIEMTSNWSPEQVAQADDWLAAAGTFTLSEVRRRFSKKYLRILKRGVIGCETEYYLVKGIHDGGGIESASPEDLKIEAMLNDFEVRLLASIE</sequence>
<comment type="caution">
    <text evidence="1">The sequence shown here is derived from an EMBL/GenBank/DDBJ whole genome shotgun (WGS) entry which is preliminary data.</text>
</comment>
<gene>
    <name evidence="1" type="ORF">WKW80_23995</name>
</gene>
<accession>A0ABU8W6P5</accession>
<evidence type="ECO:0000313" key="2">
    <source>
        <dbReference type="Proteomes" id="UP001363010"/>
    </source>
</evidence>
<name>A0ABU8W6P5_9BURK</name>
<reference evidence="1 2" key="1">
    <citation type="submission" date="2024-03" db="EMBL/GenBank/DDBJ databases">
        <title>Novel species of the genus Variovorax.</title>
        <authorList>
            <person name="Liu Q."/>
            <person name="Xin Y.-H."/>
        </authorList>
    </citation>
    <scope>NUCLEOTIDE SEQUENCE [LARGE SCALE GENOMIC DNA]</scope>
    <source>
        <strain evidence="1 2">KACC 18501</strain>
    </source>
</reference>
<dbReference type="RefSeq" id="WP_340366081.1">
    <property type="nucleotide sequence ID" value="NZ_JBBKZV010000019.1"/>
</dbReference>
<organism evidence="1 2">
    <name type="scientific">Variovorax humicola</name>
    <dbReference type="NCBI Taxonomy" id="1769758"/>
    <lineage>
        <taxon>Bacteria</taxon>
        <taxon>Pseudomonadati</taxon>
        <taxon>Pseudomonadota</taxon>
        <taxon>Betaproteobacteria</taxon>
        <taxon>Burkholderiales</taxon>
        <taxon>Comamonadaceae</taxon>
        <taxon>Variovorax</taxon>
    </lineage>
</organism>
<keyword evidence="2" id="KW-1185">Reference proteome</keyword>
<protein>
    <submittedName>
        <fullName evidence="1">Uncharacterized protein</fullName>
    </submittedName>
</protein>
<dbReference type="Proteomes" id="UP001363010">
    <property type="component" value="Unassembled WGS sequence"/>
</dbReference>
<proteinExistence type="predicted"/>
<evidence type="ECO:0000313" key="1">
    <source>
        <dbReference type="EMBL" id="MEJ8825052.1"/>
    </source>
</evidence>